<proteinExistence type="inferred from homology"/>
<keyword evidence="3 7" id="KW-0378">Hydrolase</keyword>
<gene>
    <name evidence="10" type="primary">8238205</name>
    <name evidence="9" type="ORF">Phum_PHUM106810</name>
</gene>
<dbReference type="EnsemblMetazoa" id="PHUM106810-RA">
    <property type="protein sequence ID" value="PHUM106810-PA"/>
    <property type="gene ID" value="PHUM106810"/>
</dbReference>
<dbReference type="EMBL" id="AAZO01001263">
    <property type="status" value="NOT_ANNOTATED_CDS"/>
    <property type="molecule type" value="Genomic_DNA"/>
</dbReference>
<dbReference type="STRING" id="121224.E0VD88"/>
<dbReference type="RefSeq" id="XP_002424082.1">
    <property type="nucleotide sequence ID" value="XM_002424037.1"/>
</dbReference>
<dbReference type="InParanoid" id="E0VD88"/>
<dbReference type="InterPro" id="IPR002073">
    <property type="entry name" value="PDEase_catalytic_dom"/>
</dbReference>
<feature type="binding site" evidence="5">
    <location>
        <position position="648"/>
    </location>
    <ligand>
        <name>AMP</name>
        <dbReference type="ChEBI" id="CHEBI:456215"/>
    </ligand>
</feature>
<keyword evidence="2 6" id="KW-0479">Metal-binding</keyword>
<dbReference type="InterPro" id="IPR023088">
    <property type="entry name" value="PDEase"/>
</dbReference>
<evidence type="ECO:0000256" key="7">
    <source>
        <dbReference type="RuleBase" id="RU363067"/>
    </source>
</evidence>
<name>E0VD88_PEDHC</name>
<dbReference type="Gene3D" id="1.10.1300.10">
    <property type="entry name" value="3'5'-cyclic nucleotide phosphodiesterase, catalytic domain"/>
    <property type="match status" value="1"/>
</dbReference>
<feature type="binding site" evidence="6">
    <location>
        <position position="505"/>
    </location>
    <ligand>
        <name>Zn(2+)</name>
        <dbReference type="ChEBI" id="CHEBI:29105"/>
        <label>1</label>
    </ligand>
</feature>
<dbReference type="SUPFAM" id="SSF109604">
    <property type="entry name" value="HD-domain/PDEase-like"/>
    <property type="match status" value="1"/>
</dbReference>
<evidence type="ECO:0000259" key="8">
    <source>
        <dbReference type="PROSITE" id="PS51845"/>
    </source>
</evidence>
<dbReference type="GO" id="GO:0046872">
    <property type="term" value="F:metal ion binding"/>
    <property type="evidence" value="ECO:0007669"/>
    <property type="project" value="UniProtKB-KW"/>
</dbReference>
<reference evidence="10" key="3">
    <citation type="submission" date="2020-05" db="UniProtKB">
        <authorList>
            <consortium name="EnsemblMetazoa"/>
        </authorList>
    </citation>
    <scope>IDENTIFICATION</scope>
    <source>
        <strain evidence="10">USDA</strain>
    </source>
</reference>
<dbReference type="InterPro" id="IPR023174">
    <property type="entry name" value="PDEase_CS"/>
</dbReference>
<dbReference type="PROSITE" id="PS00126">
    <property type="entry name" value="PDEASE_I_1"/>
    <property type="match status" value="1"/>
</dbReference>
<dbReference type="SMART" id="SM00065">
    <property type="entry name" value="GAF"/>
    <property type="match status" value="2"/>
</dbReference>
<dbReference type="KEGG" id="phu:Phum_PHUM106810"/>
<evidence type="ECO:0000313" key="9">
    <source>
        <dbReference type="EMBL" id="EEB11344.1"/>
    </source>
</evidence>
<accession>E0VD88</accession>
<feature type="binding site" evidence="6">
    <location>
        <position position="540"/>
    </location>
    <ligand>
        <name>Zn(2+)</name>
        <dbReference type="ChEBI" id="CHEBI:29105"/>
        <label>1</label>
    </ligand>
</feature>
<dbReference type="GeneID" id="8238205"/>
<dbReference type="EC" id="3.1.4.-" evidence="7"/>
<reference evidence="9" key="2">
    <citation type="submission" date="2007-04" db="EMBL/GenBank/DDBJ databases">
        <title>The genome of the human body louse.</title>
        <authorList>
            <consortium name="The Human Body Louse Genome Consortium"/>
            <person name="Kirkness E."/>
            <person name="Walenz B."/>
            <person name="Hass B."/>
            <person name="Bruggner R."/>
            <person name="Strausberg R."/>
        </authorList>
    </citation>
    <scope>NUCLEOTIDE SEQUENCE</scope>
    <source>
        <strain evidence="9">USDA</strain>
    </source>
</reference>
<organism>
    <name type="scientific">Pediculus humanus subsp. corporis</name>
    <name type="common">Body louse</name>
    <dbReference type="NCBI Taxonomy" id="121224"/>
    <lineage>
        <taxon>Eukaryota</taxon>
        <taxon>Metazoa</taxon>
        <taxon>Ecdysozoa</taxon>
        <taxon>Arthropoda</taxon>
        <taxon>Hexapoda</taxon>
        <taxon>Insecta</taxon>
        <taxon>Pterygota</taxon>
        <taxon>Neoptera</taxon>
        <taxon>Paraneoptera</taxon>
        <taxon>Psocodea</taxon>
        <taxon>Troctomorpha</taxon>
        <taxon>Phthiraptera</taxon>
        <taxon>Anoplura</taxon>
        <taxon>Pediculidae</taxon>
        <taxon>Pediculus</taxon>
    </lineage>
</organism>
<dbReference type="InterPro" id="IPR029016">
    <property type="entry name" value="GAF-like_dom_sf"/>
</dbReference>
<dbReference type="Pfam" id="PF01590">
    <property type="entry name" value="GAF"/>
    <property type="match status" value="1"/>
</dbReference>
<feature type="binding site" evidence="5">
    <location>
        <position position="540"/>
    </location>
    <ligand>
        <name>AMP</name>
        <dbReference type="ChEBI" id="CHEBI:456215"/>
    </ligand>
</feature>
<dbReference type="InterPro" id="IPR036971">
    <property type="entry name" value="PDEase_catalytic_dom_sf"/>
</dbReference>
<dbReference type="eggNOG" id="KOG3689">
    <property type="taxonomic scope" value="Eukaryota"/>
</dbReference>
<evidence type="ECO:0000256" key="1">
    <source>
        <dbReference type="ARBA" id="ARBA00007648"/>
    </source>
</evidence>
<dbReference type="PROSITE" id="PS51845">
    <property type="entry name" value="PDEASE_I_2"/>
    <property type="match status" value="1"/>
</dbReference>
<dbReference type="Proteomes" id="UP000009046">
    <property type="component" value="Unassembled WGS sequence"/>
</dbReference>
<reference evidence="9" key="1">
    <citation type="submission" date="2007-04" db="EMBL/GenBank/DDBJ databases">
        <title>Annotation of Pediculus humanus corporis strain USDA.</title>
        <authorList>
            <person name="Kirkness E."/>
            <person name="Hannick L."/>
            <person name="Hass B."/>
            <person name="Bruggner R."/>
            <person name="Lawson D."/>
            <person name="Bidwell S."/>
            <person name="Joardar V."/>
            <person name="Caler E."/>
            <person name="Walenz B."/>
            <person name="Inman J."/>
            <person name="Schobel S."/>
            <person name="Galinsky K."/>
            <person name="Amedeo P."/>
            <person name="Strausberg R."/>
        </authorList>
    </citation>
    <scope>NUCLEOTIDE SEQUENCE</scope>
    <source>
        <strain evidence="9">USDA</strain>
    </source>
</reference>
<evidence type="ECO:0000256" key="5">
    <source>
        <dbReference type="PIRSR" id="PIRSR623088-2"/>
    </source>
</evidence>
<evidence type="ECO:0000256" key="3">
    <source>
        <dbReference type="ARBA" id="ARBA00022801"/>
    </source>
</evidence>
<feature type="binding site" evidence="5">
    <location>
        <begin position="501"/>
        <end position="505"/>
    </location>
    <ligand>
        <name>AMP</name>
        <dbReference type="ChEBI" id="CHEBI:456215"/>
    </ligand>
</feature>
<dbReference type="VEuPathDB" id="VectorBase:PHUM106810"/>
<dbReference type="HOGENOM" id="CLU_006980_1_0_1"/>
<dbReference type="OrthoDB" id="546632at2759"/>
<dbReference type="EMBL" id="DS235072">
    <property type="protein sequence ID" value="EEB11344.1"/>
    <property type="molecule type" value="Genomic_DNA"/>
</dbReference>
<feature type="binding site" evidence="6">
    <location>
        <position position="539"/>
    </location>
    <ligand>
        <name>Zn(2+)</name>
        <dbReference type="ChEBI" id="CHEBI:29105"/>
        <label>1</label>
    </ligand>
</feature>
<feature type="binding site" evidence="6">
    <location>
        <position position="540"/>
    </location>
    <ligand>
        <name>Zn(2+)</name>
        <dbReference type="ChEBI" id="CHEBI:29105"/>
        <label>2</label>
    </ligand>
</feature>
<sequence>MKNLCVGIQPREDDNEFRKIEKVLAPFMQTFKKRKRAKTDIIPDEHKDLYLKRNPKELIEHLNDLYTEKSLVGSLLNETGELLKSVTNSKCFNLYTTDYERGEITVVSESNLSNPRFQYKLPIETGTYLACYVASKKEYVMATDILGDVRFPLGIPNAGFTVKAAICLPIILNTDNECIGIIELFRDHSKPPYTLVNLEICNALTAWLGIALEQNNTNILLYKELGIQKSISELASMYFSNVLPFDKVISDLLDILKISVEAEKGGFFIFYGTITQGYEEIIYADSYDEGFIDSENTFLLKKKTKMKFAPNAPGIPGYAARTGDVINIRDAYKDSRFNRGTDSPLYRTKSVLCVPVKSPRGVIAVIKLINKQNYPYFRKEDIDLLQKVLPSVALICQYYDLDTSYTREQLKRLEIEKLLDIQSKTSIDDVLTVKAYILSELQLPIGFNRFDWDTSGYEEDAHKYIVLALWSSEIFESVFDIQNLIDFMIRVKKGYHQIAFHNFEHVFNVFHCAFVALHKNKDVFNIIEMVAIILTSVCHDIDHSGLTNNFLYLTNDLLTQLYDDCPGEMHRYEFTLFLLQASNVLVKFSSENYQLITTLLKKQFAGFDMAIFLNNRKKLIELYNSDLFDWENVEHRYLIQNMLLICADSCPCFKNFEIAKKHSTNYYKELHHQGDLEKVLEFDPLPLLDRSKSEAIPEHQIVHMTVIVIPTVELIVRTLPNLEILNISVNETLEKWEEIVTMRGQEMWKMNVALVKEKKDKKGHKLSTSFS</sequence>
<evidence type="ECO:0000256" key="6">
    <source>
        <dbReference type="PIRSR" id="PIRSR623088-3"/>
    </source>
</evidence>
<evidence type="ECO:0000313" key="11">
    <source>
        <dbReference type="Proteomes" id="UP000009046"/>
    </source>
</evidence>
<dbReference type="Pfam" id="PF00233">
    <property type="entry name" value="PDEase_I"/>
    <property type="match status" value="1"/>
</dbReference>
<dbReference type="InterPro" id="IPR003018">
    <property type="entry name" value="GAF"/>
</dbReference>
<feature type="binding site" evidence="6">
    <location>
        <position position="648"/>
    </location>
    <ligand>
        <name>Zn(2+)</name>
        <dbReference type="ChEBI" id="CHEBI:29105"/>
        <label>1</label>
    </ligand>
</feature>
<feature type="binding site" evidence="5">
    <location>
        <position position="700"/>
    </location>
    <ligand>
        <name>AMP</name>
        <dbReference type="ChEBI" id="CHEBI:456215"/>
    </ligand>
</feature>
<evidence type="ECO:0000256" key="2">
    <source>
        <dbReference type="ARBA" id="ARBA00022723"/>
    </source>
</evidence>
<dbReference type="SUPFAM" id="SSF55781">
    <property type="entry name" value="GAF domain-like"/>
    <property type="match status" value="2"/>
</dbReference>
<dbReference type="Gene3D" id="3.30.450.40">
    <property type="match status" value="2"/>
</dbReference>
<feature type="domain" description="PDEase" evidence="8">
    <location>
        <begin position="426"/>
        <end position="743"/>
    </location>
</feature>
<dbReference type="PRINTS" id="PR00387">
    <property type="entry name" value="PDIESTERASE1"/>
</dbReference>
<dbReference type="AlphaFoldDB" id="E0VD88"/>
<dbReference type="PANTHER" id="PTHR11347">
    <property type="entry name" value="CYCLIC NUCLEOTIDE PHOSPHODIESTERASE"/>
    <property type="match status" value="1"/>
</dbReference>
<dbReference type="CTD" id="8238205"/>
<protein>
    <recommendedName>
        <fullName evidence="7">Phosphodiesterase</fullName>
        <ecNumber evidence="7">3.1.4.-</ecNumber>
    </recommendedName>
</protein>
<feature type="active site" description="Proton donor" evidence="4">
    <location>
        <position position="501"/>
    </location>
</feature>
<comment type="similarity">
    <text evidence="1 7">Belongs to the cyclic nucleotide phosphodiesterase family.</text>
</comment>
<dbReference type="GO" id="GO:0004114">
    <property type="term" value="F:3',5'-cyclic-nucleotide phosphodiesterase activity"/>
    <property type="evidence" value="ECO:0007669"/>
    <property type="project" value="InterPro"/>
</dbReference>
<comment type="cofactor">
    <cofactor evidence="7">
        <name>a divalent metal cation</name>
        <dbReference type="ChEBI" id="CHEBI:60240"/>
    </cofactor>
    <text evidence="7">Binds 2 divalent metal cations per subunit. Site 1 may preferentially bind zinc ions, while site 2 has a preference for magnesium and/or manganese ions.</text>
</comment>
<evidence type="ECO:0000256" key="4">
    <source>
        <dbReference type="PIRSR" id="PIRSR623088-1"/>
    </source>
</evidence>
<keyword evidence="11" id="KW-1185">Reference proteome</keyword>
<evidence type="ECO:0000313" key="10">
    <source>
        <dbReference type="EnsemblMetazoa" id="PHUM106810-PA"/>
    </source>
</evidence>
<dbReference type="GO" id="GO:0007165">
    <property type="term" value="P:signal transduction"/>
    <property type="evidence" value="ECO:0007669"/>
    <property type="project" value="InterPro"/>
</dbReference>